<keyword evidence="1" id="KW-0175">Coiled coil</keyword>
<sequence>MPEMVFGWGKKKQEEQDSISQTKNTLDLDQIESVLSSLKEEKRKKIVTQSKPLFSEMQEELNSIYKIIDHLKNDDLKVDDIEKILRVLVVRSKTEVIDVISKESKKSLPSVSNYDDVLKTADAASHTLKKIGDVLGKHSRIIHVFAKKYAQDLKDHLELVTKNNVIIRKMLSDYSSLESSSDMIKETVKKITESSQELKEIDHHIAKLHESKDTAESSHQATQKHLAEIRASPEHAGFLQLQDKIKQVKSQEEKLDKEIDDEFSKVSRPLGKYVYVTSLDKSLKSILERLVERPSAVIMSESRDSIVTILESCMKGIVSGTVSVKETDKSVDNITSIISSLDTMISKKNNIKTQIQDLEQQITKFDYKKLESLGKQQAKSKSDAEDSESKIKALKSEFAQKTLQKQKLVSDLESALERLGTKYQIVLD</sequence>
<dbReference type="RefSeq" id="WP_048188094.1">
    <property type="nucleotide sequence ID" value="NZ_CP011097.1"/>
</dbReference>
<evidence type="ECO:0000313" key="3">
    <source>
        <dbReference type="EMBL" id="AJZ75457.1"/>
    </source>
</evidence>
<feature type="coiled-coil region" evidence="1">
    <location>
        <begin position="341"/>
        <end position="404"/>
    </location>
</feature>
<name>A0A3G1B643_9ARCH</name>
<dbReference type="Proteomes" id="UP000266745">
    <property type="component" value="Chromosome"/>
</dbReference>
<dbReference type="EMBL" id="CP011097">
    <property type="protein sequence ID" value="AJZ75457.1"/>
    <property type="molecule type" value="Genomic_DNA"/>
</dbReference>
<feature type="region of interest" description="Disordered" evidence="2">
    <location>
        <begin position="1"/>
        <end position="23"/>
    </location>
</feature>
<dbReference type="KEGG" id="tah:SU86_002620"/>
<reference evidence="3 4" key="1">
    <citation type="journal article" date="2016" name="Sci. Rep.">
        <title>A novel ammonia-oxidizing archaeon from wastewater treatment plant: Its enrichment, physiological and genomic characteristics.</title>
        <authorList>
            <person name="Li Y."/>
            <person name="Ding K."/>
            <person name="Wen X."/>
            <person name="Zhang B."/>
            <person name="Shen B."/>
            <person name="Yang Y."/>
        </authorList>
    </citation>
    <scope>NUCLEOTIDE SEQUENCE [LARGE SCALE GENOMIC DNA]</scope>
    <source>
        <strain evidence="3 4">SAT1</strain>
    </source>
</reference>
<dbReference type="STRING" id="1603555.SU86_002620"/>
<dbReference type="OrthoDB" id="12116at2157"/>
<dbReference type="AlphaFoldDB" id="A0A3G1B643"/>
<evidence type="ECO:0000256" key="2">
    <source>
        <dbReference type="SAM" id="MobiDB-lite"/>
    </source>
</evidence>
<gene>
    <name evidence="3" type="ORF">SU86_002620</name>
</gene>
<organism evidence="3 4">
    <name type="scientific">Candidatus Nitrosotenuis cloacae</name>
    <dbReference type="NCBI Taxonomy" id="1603555"/>
    <lineage>
        <taxon>Archaea</taxon>
        <taxon>Nitrososphaerota</taxon>
        <taxon>Candidatus Nitrosotenuis</taxon>
    </lineage>
</organism>
<evidence type="ECO:0000313" key="4">
    <source>
        <dbReference type="Proteomes" id="UP000266745"/>
    </source>
</evidence>
<accession>A0A3G1B643</accession>
<dbReference type="GeneID" id="24875282"/>
<proteinExistence type="predicted"/>
<evidence type="ECO:0000256" key="1">
    <source>
        <dbReference type="SAM" id="Coils"/>
    </source>
</evidence>
<evidence type="ECO:0008006" key="5">
    <source>
        <dbReference type="Google" id="ProtNLM"/>
    </source>
</evidence>
<keyword evidence="4" id="KW-1185">Reference proteome</keyword>
<protein>
    <recommendedName>
        <fullName evidence="5">Exonuclease SbcC</fullName>
    </recommendedName>
</protein>